<protein>
    <submittedName>
        <fullName evidence="1">Uncharacterized protein</fullName>
    </submittedName>
</protein>
<dbReference type="EMBL" id="JASBWT010000062">
    <property type="protein sequence ID" value="KAJ9091152.1"/>
    <property type="molecule type" value="Genomic_DNA"/>
</dbReference>
<comment type="caution">
    <text evidence="1">The sequence shown here is derived from an EMBL/GenBank/DDBJ whole genome shotgun (WGS) entry which is preliminary data.</text>
</comment>
<keyword evidence="2" id="KW-1185">Reference proteome</keyword>
<name>A0ACC2UWJ4_9TREE</name>
<dbReference type="Proteomes" id="UP001227268">
    <property type="component" value="Unassembled WGS sequence"/>
</dbReference>
<gene>
    <name evidence="1" type="ORF">QFC21_007314</name>
</gene>
<evidence type="ECO:0000313" key="2">
    <source>
        <dbReference type="Proteomes" id="UP001227268"/>
    </source>
</evidence>
<accession>A0ACC2UWJ4</accession>
<proteinExistence type="predicted"/>
<sequence length="1965" mass="220037">MFFTAAWAKRLPDDGELSDEEVEKWEHTMQFLADYRAFFPDHDDSLSVMRRIASSAGSLNGPGPAAEKIWKNVFHELESSLPEHIRDVHLQHARTNITPTPIDLASLRLWEEEIDELDDIKRQPLKRIVEIMRYLSETFIRASCHPFDEGWETDSSKASANVGEITKYRMYEQERGVLVRSVFGLEGMARDESDGTPLSALRTPYARAVNNWTISYCERFKKRFDRHMRDFLPAARLVAVAGIVCRIERALPLSDVPVDGAQVHIILKSLLPDLDVTVSPRSDTKQSPAAYHKLITHLDVDQLGVHISSETSLQRWASLLWTEINDHALFQLCELLRSQDTQLMDVHPPTYIRLDRVMHDACEIIKGVWDTYPTIQHVAELAHAHAGMALHTEACLQLSSTDEVGDATSSGEESKSFQDFGRSAVFLTIPSVPPTLASEIKNGLYRHEDDSMGIRNTTLTTKRIADFMGFQCTTVNGEDHPIWFGLRQTFPEAPRPRQHQSIAAVSLLQAIWADDEGECKADPRFDGAVHGVVQLLNDFVGSGKTLQAIMFLTGVAFAHLKLLERPRDVLGGDVTYPPFVYRHRQCFRQPTQASAPNLNPTQSLGMFPRPEIILPGWETRFSATDPSERAAPPNAPILVVVQKTILEQWWRELARTLDSRSLQIVRYRTKSEIESCHRLVRHCSSRRNDKPIVILVESMLVRKQFSRLDLAKTQMPDEALARETRETLFSMNFSTIILDEAHRYRNPPTVDHRAIDALSKLSCLRLLLTATPVINSPMDLANIFKAARHPRALCNDASDYYDWLKDTTSSLERARAVARQYSSIVPDKLSEIFPCAERETYAPAITTTSGSEAISSAIGIDSEVAKVNVEMANEAIKRAEDEMYTSILNRFAGSIVYRSQKSRYFPSGCFDSGGALRQDFTASQTSNILRLPEESSKVLICTPSEEEKLLANMSLNKGCREGPVNRTLPEVKKQLHTAITAHLENHVMGNDQKLELIRKRHLTQACKINDAFLTISRQTTIAPYTTMTGGLFPSDPQVLITSAKVQMAIDICHGILAQDRERGLPPSLQRKIIIYCCWPSHYSYIAYCFAKANLSFATLTGSTSKTQRQGIIDAIQSDNDHEVHCDIKDLPASAIGLAKSRITLISDVGTEGITLTRASVIISLDGHWCPSGLGQFKGRFVRQGQQADVVQFYYLQATDGSDQALNRISSQKERMSRSLGDVVQELSQNRSTELLSYVPGVHEHVQPNASYEYTHVTALPCTPKKRQIPPDNTDTPIITVASLGELANPVMDSDASASMLRSNQTHLAGSPPKSLSVQEERHIKCVREAGFEQFERSLLSWPCIKGDETAESSIAMLSKFLQALRPVMLLPSDDKRYMTKRASNESAPKPDHGVHISSTADVFRYLFKPQETYDSKQQRKLKTAEKRLLNDISTQKMYHQHLLPSAPRPDKRQNRNHPIDNTSTIVQHNAGTEPEMHNIGTPASSDSDVDMDLAAMRDGTANLCKSSHNVTIDRVSRIAATHSERTDAAEIRLSSARASAKLETATKAVKDNPLIDQNIDIGSDVDMEQTSEAMEREEAVELVQNARVSVRGIQGLGNQRVSGSTTILSSENQGSLWILPPPPTMSNPGETQEDVQIGGVGGHVPVHVTRHGNPAEQRERAEIETVRRTHDQNKYVSGERPKENGRHTFIMEGVVPIEKAQNVMVAGVPAQARLQKVSLDCAHHMLHLAKVQFNLQPHTSAIKALESYPMKPHILARHGGPSGSGSSRMAGLAVDRIQKKSAPTIISSHYNREAATKPQRLRKAVQDIPPSLRNYAVFDNKPLILADFEGSPTAWLESRKNIIAWTTLEALKYHKTKATDHLARVHMLRHYMTWLDLKHGYYTHFPSILTHESLQRNPHTLERKVHPLVQVYAKHAMRYPSAADLQKLLDTHLVKPSGLYPLKESVKQTYINRMSLGRAQKQKVQ</sequence>
<evidence type="ECO:0000313" key="1">
    <source>
        <dbReference type="EMBL" id="KAJ9091152.1"/>
    </source>
</evidence>
<organism evidence="1 2">
    <name type="scientific">Naganishia friedmannii</name>
    <dbReference type="NCBI Taxonomy" id="89922"/>
    <lineage>
        <taxon>Eukaryota</taxon>
        <taxon>Fungi</taxon>
        <taxon>Dikarya</taxon>
        <taxon>Basidiomycota</taxon>
        <taxon>Agaricomycotina</taxon>
        <taxon>Tremellomycetes</taxon>
        <taxon>Filobasidiales</taxon>
        <taxon>Filobasidiaceae</taxon>
        <taxon>Naganishia</taxon>
    </lineage>
</organism>
<reference evidence="1" key="1">
    <citation type="submission" date="2023-04" db="EMBL/GenBank/DDBJ databases">
        <title>Draft Genome sequencing of Naganishia species isolated from polar environments using Oxford Nanopore Technology.</title>
        <authorList>
            <person name="Leo P."/>
            <person name="Venkateswaran K."/>
        </authorList>
    </citation>
    <scope>NUCLEOTIDE SEQUENCE</scope>
    <source>
        <strain evidence="1">MNA-CCFEE 5423</strain>
    </source>
</reference>